<feature type="domain" description="ATP-grasp" evidence="1">
    <location>
        <begin position="5"/>
        <end position="184"/>
    </location>
</feature>
<dbReference type="PANTHER" id="PTHR21621:SF0">
    <property type="entry name" value="BETA-CITRYLGLUTAMATE SYNTHASE B-RELATED"/>
    <property type="match status" value="1"/>
</dbReference>
<dbReference type="InterPro" id="IPR013651">
    <property type="entry name" value="ATP-grasp_RimK-type"/>
</dbReference>
<accession>A0A0F9GG15</accession>
<organism evidence="2">
    <name type="scientific">marine sediment metagenome</name>
    <dbReference type="NCBI Taxonomy" id="412755"/>
    <lineage>
        <taxon>unclassified sequences</taxon>
        <taxon>metagenomes</taxon>
        <taxon>ecological metagenomes</taxon>
    </lineage>
</organism>
<proteinExistence type="predicted"/>
<dbReference type="PANTHER" id="PTHR21621">
    <property type="entry name" value="RIBOSOMAL PROTEIN S6 MODIFICATION PROTEIN"/>
    <property type="match status" value="1"/>
</dbReference>
<comment type="caution">
    <text evidence="2">The sequence shown here is derived from an EMBL/GenBank/DDBJ whole genome shotgun (WGS) entry which is preliminary data.</text>
</comment>
<dbReference type="GO" id="GO:0005524">
    <property type="term" value="F:ATP binding"/>
    <property type="evidence" value="ECO:0007669"/>
    <property type="project" value="InterPro"/>
</dbReference>
<dbReference type="AlphaFoldDB" id="A0A0F9GG15"/>
<gene>
    <name evidence="2" type="ORF">LCGC14_2125670</name>
</gene>
<evidence type="ECO:0000313" key="2">
    <source>
        <dbReference type="EMBL" id="KKL68370.1"/>
    </source>
</evidence>
<protein>
    <recommendedName>
        <fullName evidence="1">ATP-grasp domain-containing protein</fullName>
    </recommendedName>
</protein>
<feature type="non-terminal residue" evidence="2">
    <location>
        <position position="1"/>
    </location>
</feature>
<sequence>KALSNYLLASYGFPVIDFIVTQETDKALEYASRFEDVVIKTLYGQLGQELYRFSELSEPKAEIERLIEQFGSVMVQRYIESNGKDFRVFVVNDHVSAAIERHSEGGWKSNISQGATAKKIILKKDLRDMAVKATQIMGLDYCGIDMISEKGKTYFLELNGSPSWIGVQEATGKKIADEIISAVIKKIRHRAMLGHRISS</sequence>
<dbReference type="SUPFAM" id="SSF56059">
    <property type="entry name" value="Glutathione synthetase ATP-binding domain-like"/>
    <property type="match status" value="1"/>
</dbReference>
<dbReference type="GO" id="GO:0046872">
    <property type="term" value="F:metal ion binding"/>
    <property type="evidence" value="ECO:0007669"/>
    <property type="project" value="InterPro"/>
</dbReference>
<evidence type="ECO:0000259" key="1">
    <source>
        <dbReference type="PROSITE" id="PS50975"/>
    </source>
</evidence>
<dbReference type="Pfam" id="PF08443">
    <property type="entry name" value="RimK"/>
    <property type="match status" value="1"/>
</dbReference>
<dbReference type="Gene3D" id="3.30.470.20">
    <property type="entry name" value="ATP-grasp fold, B domain"/>
    <property type="match status" value="1"/>
</dbReference>
<dbReference type="InterPro" id="IPR011761">
    <property type="entry name" value="ATP-grasp"/>
</dbReference>
<name>A0A0F9GG15_9ZZZZ</name>
<dbReference type="PROSITE" id="PS50975">
    <property type="entry name" value="ATP_GRASP"/>
    <property type="match status" value="1"/>
</dbReference>
<dbReference type="GO" id="GO:0016879">
    <property type="term" value="F:ligase activity, forming carbon-nitrogen bonds"/>
    <property type="evidence" value="ECO:0007669"/>
    <property type="project" value="TreeGrafter"/>
</dbReference>
<reference evidence="2" key="1">
    <citation type="journal article" date="2015" name="Nature">
        <title>Complex archaea that bridge the gap between prokaryotes and eukaryotes.</title>
        <authorList>
            <person name="Spang A."/>
            <person name="Saw J.H."/>
            <person name="Jorgensen S.L."/>
            <person name="Zaremba-Niedzwiedzka K."/>
            <person name="Martijn J."/>
            <person name="Lind A.E."/>
            <person name="van Eijk R."/>
            <person name="Schleper C."/>
            <person name="Guy L."/>
            <person name="Ettema T.J."/>
        </authorList>
    </citation>
    <scope>NUCLEOTIDE SEQUENCE</scope>
</reference>
<dbReference type="GO" id="GO:0005737">
    <property type="term" value="C:cytoplasm"/>
    <property type="evidence" value="ECO:0007669"/>
    <property type="project" value="TreeGrafter"/>
</dbReference>
<dbReference type="EMBL" id="LAZR01026551">
    <property type="protein sequence ID" value="KKL68370.1"/>
    <property type="molecule type" value="Genomic_DNA"/>
</dbReference>